<keyword evidence="4 5" id="KW-0539">Nucleus</keyword>
<organism evidence="9">
    <name type="scientific">Zeugodacus cucurbitae</name>
    <name type="common">Melon fruit fly</name>
    <name type="synonym">Bactrocera cucurbitae</name>
    <dbReference type="NCBI Taxonomy" id="28588"/>
    <lineage>
        <taxon>Eukaryota</taxon>
        <taxon>Metazoa</taxon>
        <taxon>Ecdysozoa</taxon>
        <taxon>Arthropoda</taxon>
        <taxon>Hexapoda</taxon>
        <taxon>Insecta</taxon>
        <taxon>Pterygota</taxon>
        <taxon>Neoptera</taxon>
        <taxon>Endopterygota</taxon>
        <taxon>Diptera</taxon>
        <taxon>Brachycera</taxon>
        <taxon>Muscomorpha</taxon>
        <taxon>Tephritoidea</taxon>
        <taxon>Tephritidae</taxon>
        <taxon>Zeugodacus</taxon>
        <taxon>Zeugodacus</taxon>
    </lineage>
</organism>
<dbReference type="InterPro" id="IPR036388">
    <property type="entry name" value="WH-like_DNA-bd_sf"/>
</dbReference>
<dbReference type="PRINTS" id="PR00053">
    <property type="entry name" value="FORKHEAD"/>
</dbReference>
<reference evidence="9" key="1">
    <citation type="submission" date="2014-11" db="EMBL/GenBank/DDBJ databases">
        <authorList>
            <person name="Geib S."/>
        </authorList>
    </citation>
    <scope>NUCLEOTIDE SEQUENCE</scope>
</reference>
<dbReference type="GO" id="GO:0000981">
    <property type="term" value="F:DNA-binding transcription factor activity, RNA polymerase II-specific"/>
    <property type="evidence" value="ECO:0007669"/>
    <property type="project" value="TreeGrafter"/>
</dbReference>
<dbReference type="AlphaFoldDB" id="A0A0A1XC35"/>
<feature type="region of interest" description="Disordered" evidence="6">
    <location>
        <begin position="1"/>
        <end position="70"/>
    </location>
</feature>
<dbReference type="InterPro" id="IPR030456">
    <property type="entry name" value="TF_fork_head_CS_2"/>
</dbReference>
<reference evidence="9" key="2">
    <citation type="journal article" date="2015" name="Gigascience">
        <title>Reconstructing a comprehensive transcriptome assembly of a white-pupal translocated strain of the pest fruit fly Bactrocera cucurbitae.</title>
        <authorList>
            <person name="Sim S.B."/>
            <person name="Calla B."/>
            <person name="Hall B."/>
            <person name="DeRego T."/>
            <person name="Geib S.M."/>
        </authorList>
    </citation>
    <scope>NUCLEOTIDE SEQUENCE</scope>
</reference>
<dbReference type="GO" id="GO:0000978">
    <property type="term" value="F:RNA polymerase II cis-regulatory region sequence-specific DNA binding"/>
    <property type="evidence" value="ECO:0007669"/>
    <property type="project" value="TreeGrafter"/>
</dbReference>
<dbReference type="PANTHER" id="PTHR11829">
    <property type="entry name" value="FORKHEAD BOX PROTEIN"/>
    <property type="match status" value="1"/>
</dbReference>
<dbReference type="GeneID" id="105213303"/>
<dbReference type="PANTHER" id="PTHR11829:SF380">
    <property type="entry name" value="PROTEIN FORK HEAD"/>
    <property type="match status" value="1"/>
</dbReference>
<keyword evidence="3 5" id="KW-0238">DNA-binding</keyword>
<dbReference type="PROSITE" id="PS00658">
    <property type="entry name" value="FORK_HEAD_2"/>
    <property type="match status" value="1"/>
</dbReference>
<evidence type="ECO:0000256" key="1">
    <source>
        <dbReference type="ARBA" id="ARBA00004123"/>
    </source>
</evidence>
<dbReference type="EMBL" id="GBXI01006274">
    <property type="protein sequence ID" value="JAD08018.1"/>
    <property type="molecule type" value="Transcribed_RNA"/>
</dbReference>
<feature type="compositionally biased region" description="Low complexity" evidence="6">
    <location>
        <begin position="9"/>
        <end position="22"/>
    </location>
</feature>
<feature type="region of interest" description="Disordered" evidence="6">
    <location>
        <begin position="300"/>
        <end position="358"/>
    </location>
</feature>
<proteinExistence type="predicted"/>
<gene>
    <name evidence="9" type="primary">fkh_1</name>
    <name evidence="8" type="synonym">fkh_0</name>
    <name evidence="9" type="ORF">g.35585</name>
    <name evidence="8" type="ORF">g.35591</name>
</gene>
<feature type="DNA-binding region" description="Fork-head" evidence="5">
    <location>
        <begin position="201"/>
        <end position="295"/>
    </location>
</feature>
<dbReference type="InterPro" id="IPR047388">
    <property type="entry name" value="FH-like_dFKH"/>
</dbReference>
<keyword evidence="2" id="KW-0217">Developmental protein</keyword>
<evidence type="ECO:0000259" key="7">
    <source>
        <dbReference type="PROSITE" id="PS50039"/>
    </source>
</evidence>
<dbReference type="GO" id="GO:0009653">
    <property type="term" value="P:anatomical structure morphogenesis"/>
    <property type="evidence" value="ECO:0007669"/>
    <property type="project" value="TreeGrafter"/>
</dbReference>
<dbReference type="InterPro" id="IPR036390">
    <property type="entry name" value="WH_DNA-bd_sf"/>
</dbReference>
<evidence type="ECO:0000256" key="5">
    <source>
        <dbReference type="PROSITE-ProRule" id="PRU00089"/>
    </source>
</evidence>
<dbReference type="GO" id="GO:0005634">
    <property type="term" value="C:nucleus"/>
    <property type="evidence" value="ECO:0007669"/>
    <property type="project" value="UniProtKB-SubCell"/>
</dbReference>
<evidence type="ECO:0000256" key="4">
    <source>
        <dbReference type="ARBA" id="ARBA00023242"/>
    </source>
</evidence>
<feature type="compositionally biased region" description="Gly residues" evidence="6">
    <location>
        <begin position="23"/>
        <end position="51"/>
    </location>
</feature>
<name>A0A0A1XC35_ZEUCU</name>
<protein>
    <submittedName>
        <fullName evidence="9">Protein fork head</fullName>
    </submittedName>
</protein>
<dbReference type="GO" id="GO:0030154">
    <property type="term" value="P:cell differentiation"/>
    <property type="evidence" value="ECO:0007669"/>
    <property type="project" value="TreeGrafter"/>
</dbReference>
<dbReference type="CDD" id="cd20041">
    <property type="entry name" value="FH_dFKH"/>
    <property type="match status" value="1"/>
</dbReference>
<dbReference type="InterPro" id="IPR050211">
    <property type="entry name" value="FOX_domain-containing"/>
</dbReference>
<dbReference type="Pfam" id="PF00250">
    <property type="entry name" value="Forkhead"/>
    <property type="match status" value="1"/>
</dbReference>
<dbReference type="Gene3D" id="1.10.10.10">
    <property type="entry name" value="Winged helix-like DNA-binding domain superfamily/Winged helix DNA-binding domain"/>
    <property type="match status" value="1"/>
</dbReference>
<dbReference type="PROSITE" id="PS50039">
    <property type="entry name" value="FORK_HEAD_3"/>
    <property type="match status" value="1"/>
</dbReference>
<dbReference type="SMART" id="SM00339">
    <property type="entry name" value="FH"/>
    <property type="match status" value="1"/>
</dbReference>
<dbReference type="Pfam" id="PF08430">
    <property type="entry name" value="Forkhead_N"/>
    <property type="match status" value="1"/>
</dbReference>
<evidence type="ECO:0000313" key="9">
    <source>
        <dbReference type="EMBL" id="JAD08018.1"/>
    </source>
</evidence>
<feature type="domain" description="Fork-head" evidence="7">
    <location>
        <begin position="201"/>
        <end position="295"/>
    </location>
</feature>
<evidence type="ECO:0000256" key="6">
    <source>
        <dbReference type="SAM" id="MobiDB-lite"/>
    </source>
</evidence>
<dbReference type="InterPro" id="IPR018122">
    <property type="entry name" value="TF_fork_head_CS_1"/>
</dbReference>
<evidence type="ECO:0000256" key="3">
    <source>
        <dbReference type="ARBA" id="ARBA00023125"/>
    </source>
</evidence>
<dbReference type="InterPro" id="IPR013638">
    <property type="entry name" value="Fork-head_N"/>
</dbReference>
<dbReference type="OrthoDB" id="5954824at2759"/>
<dbReference type="InterPro" id="IPR001766">
    <property type="entry name" value="Fork_head_dom"/>
</dbReference>
<dbReference type="PROSITE" id="PS00657">
    <property type="entry name" value="FORK_HEAD_1"/>
    <property type="match status" value="1"/>
</dbReference>
<dbReference type="EMBL" id="GBXI01006289">
    <property type="protein sequence ID" value="JAD08003.1"/>
    <property type="molecule type" value="Transcribed_RNA"/>
</dbReference>
<dbReference type="SMR" id="A0A0A1XC35"/>
<evidence type="ECO:0000256" key="2">
    <source>
        <dbReference type="ARBA" id="ARBA00022473"/>
    </source>
</evidence>
<sequence length="501" mass="53194">MQKLYSEAPSNGPPVSMSSSVGAGSGGGSSSAGGGANGGGGGGSGGGGGGNPANPHPNHPTSNGGTMSPLARSAYTAMNSMAMPVGGMSSVSPQTAAFGALESAAAVASMSGSMGAAAAMNSMAGNCMTPSSMSYASMGSPLGNMGNCMGGGMSTMAAMGGYSSMAAAASARELDTGSPNSLNRARIDKPTTYRRSYTHAKPPYSYISLITMAIQNNPTRMLTLSEIYQFIMDLFPFYRQNQQRWQNSIRHSLSFNDCFVKIPRTPDKPGKGSFWTLHPDSGNMFENGCYLRRQKRFKDEKKEALRQLHKSPSHSSLEATSPGKKDHEDSHHLHHHHSRLDAHQQHHHSKDVTGAAVGGPGSVLSSAVSRDQLAMMQANAELCLGQQAAQHAPSHHHQQHHQLQHEELSAMVNRCHPSLISDYHPSMHHLKQEPSGYTPSSHPFSINRLLPESKADIKMYDMSQYPGYNALSPLTNTHAALGQDSYYQSLGYHAPAGTTSL</sequence>
<dbReference type="FunFam" id="1.10.10.10:FF:000042">
    <property type="entry name" value="hepatocyte nuclear factor 3-beta"/>
    <property type="match status" value="1"/>
</dbReference>
<evidence type="ECO:0000313" key="8">
    <source>
        <dbReference type="EMBL" id="JAD08003.1"/>
    </source>
</evidence>
<dbReference type="GO" id="GO:0019904">
    <property type="term" value="F:protein domain specific binding"/>
    <property type="evidence" value="ECO:0007669"/>
    <property type="project" value="InterPro"/>
</dbReference>
<accession>A0A0A1XC35</accession>
<dbReference type="SUPFAM" id="SSF46785">
    <property type="entry name" value="Winged helix' DNA-binding domain"/>
    <property type="match status" value="1"/>
</dbReference>
<comment type="subcellular location">
    <subcellularLocation>
        <location evidence="1 5">Nucleus</location>
    </subcellularLocation>
</comment>